<comment type="caution">
    <text evidence="5">The sequence shown here is derived from an EMBL/GenBank/DDBJ whole genome shotgun (WGS) entry which is preliminary data.</text>
</comment>
<dbReference type="GO" id="GO:0046872">
    <property type="term" value="F:metal ion binding"/>
    <property type="evidence" value="ECO:0007669"/>
    <property type="project" value="UniProtKB-KW"/>
</dbReference>
<keyword evidence="1" id="KW-0862">Zinc</keyword>
<evidence type="ECO:0000256" key="3">
    <source>
        <dbReference type="SAM" id="SignalP"/>
    </source>
</evidence>
<dbReference type="EMBL" id="JACMRX010000003">
    <property type="protein sequence ID" value="KAF7992821.1"/>
    <property type="molecule type" value="Genomic_DNA"/>
</dbReference>
<keyword evidence="1" id="KW-0479">Metal-binding</keyword>
<dbReference type="PANTHER" id="PTHR11905">
    <property type="entry name" value="ADAM A DISINTEGRIN AND METALLOPROTEASE DOMAIN"/>
    <property type="match status" value="1"/>
</dbReference>
<dbReference type="GO" id="GO:0006509">
    <property type="term" value="P:membrane protein ectodomain proteolysis"/>
    <property type="evidence" value="ECO:0007669"/>
    <property type="project" value="TreeGrafter"/>
</dbReference>
<dbReference type="Pfam" id="PF13688">
    <property type="entry name" value="Reprolysin_5"/>
    <property type="match status" value="1"/>
</dbReference>
<feature type="chain" id="PRO_5032390441" description="Peptidase M12B domain-containing protein" evidence="3">
    <location>
        <begin position="19"/>
        <end position="471"/>
    </location>
</feature>
<feature type="binding site" evidence="1">
    <location>
        <position position="394"/>
    </location>
    <ligand>
        <name>Zn(2+)</name>
        <dbReference type="ChEBI" id="CHEBI:29105"/>
        <note>catalytic</note>
    </ligand>
</feature>
<gene>
    <name evidence="5" type="ORF">HCN44_005165</name>
</gene>
<sequence length="471" mass="54001">MWNIFLLSLIAMVLPSDAIHRRMTREEKTFHLGTADESKLPEYNVVEVHFLHKRETGETTVQLKPFGKALEIILEPSVSAFIGDDTPMWEMDEGDSGPTFTKLDNVWDQVAAELYTESTSSSSVLIAEDVDPNGKKKRSILSGVMLQHGLAITSLPERFHNEFSNSDNSNVETDESSFELIPEKNSEYHIVYKITEVQKDSITNTENIKSRKRRYNYDSYDASVAPDILYVETLFILDKYFMDTFNNDQIKALTFLIPFWHGVNHLYRIFKKPEIRFTIAGIIFCTNEKSLTYISDYRLREGVNINKIVVASGRFWYEQSDSFPFDTYDYLVTMTLLPLCDDSSCLTMGYAGLEYMCVIRLNWALSSMTITNKYGYNDIISAAHEVAHSFGLEHDEDYGCMEGTGIMSAFKPEDRITAPWSRCSLNSLNRILHTRNFTCLYNKPADKGTPMPRYLPKEFSDAEDKLSNNDK</sequence>
<protein>
    <recommendedName>
        <fullName evidence="4">Peptidase M12B domain-containing protein</fullName>
    </recommendedName>
</protein>
<dbReference type="PROSITE" id="PS50215">
    <property type="entry name" value="ADAM_MEPRO"/>
    <property type="match status" value="1"/>
</dbReference>
<dbReference type="OrthoDB" id="6134861at2759"/>
<feature type="binding site" evidence="1">
    <location>
        <position position="384"/>
    </location>
    <ligand>
        <name>Zn(2+)</name>
        <dbReference type="ChEBI" id="CHEBI:29105"/>
        <note>catalytic</note>
    </ligand>
</feature>
<evidence type="ECO:0000256" key="2">
    <source>
        <dbReference type="SAM" id="MobiDB-lite"/>
    </source>
</evidence>
<organism evidence="5 6">
    <name type="scientific">Aphidius gifuensis</name>
    <name type="common">Parasitoid wasp</name>
    <dbReference type="NCBI Taxonomy" id="684658"/>
    <lineage>
        <taxon>Eukaryota</taxon>
        <taxon>Metazoa</taxon>
        <taxon>Ecdysozoa</taxon>
        <taxon>Arthropoda</taxon>
        <taxon>Hexapoda</taxon>
        <taxon>Insecta</taxon>
        <taxon>Pterygota</taxon>
        <taxon>Neoptera</taxon>
        <taxon>Endopterygota</taxon>
        <taxon>Hymenoptera</taxon>
        <taxon>Apocrita</taxon>
        <taxon>Ichneumonoidea</taxon>
        <taxon>Braconidae</taxon>
        <taxon>Aphidiinae</taxon>
        <taxon>Aphidius</taxon>
    </lineage>
</organism>
<dbReference type="InterPro" id="IPR024079">
    <property type="entry name" value="MetalloPept_cat_dom_sf"/>
</dbReference>
<keyword evidence="6" id="KW-1185">Reference proteome</keyword>
<dbReference type="PANTHER" id="PTHR11905:SF249">
    <property type="entry name" value="SOL NARAE, ISOFORM C"/>
    <property type="match status" value="1"/>
</dbReference>
<feature type="domain" description="Peptidase M12B" evidence="4">
    <location>
        <begin position="229"/>
        <end position="444"/>
    </location>
</feature>
<feature type="binding site" evidence="1">
    <location>
        <position position="388"/>
    </location>
    <ligand>
        <name>Zn(2+)</name>
        <dbReference type="ChEBI" id="CHEBI:29105"/>
        <note>catalytic</note>
    </ligand>
</feature>
<proteinExistence type="predicted"/>
<name>A0A834XXV8_APHGI</name>
<comment type="caution">
    <text evidence="1">Lacks conserved residue(s) required for the propagation of feature annotation.</text>
</comment>
<dbReference type="AlphaFoldDB" id="A0A834XXV8"/>
<dbReference type="InterPro" id="IPR001590">
    <property type="entry name" value="Peptidase_M12B"/>
</dbReference>
<feature type="active site" evidence="1">
    <location>
        <position position="385"/>
    </location>
</feature>
<dbReference type="Proteomes" id="UP000639338">
    <property type="component" value="Unassembled WGS sequence"/>
</dbReference>
<feature type="compositionally biased region" description="Basic and acidic residues" evidence="2">
    <location>
        <begin position="455"/>
        <end position="471"/>
    </location>
</feature>
<evidence type="ECO:0000313" key="6">
    <source>
        <dbReference type="Proteomes" id="UP000639338"/>
    </source>
</evidence>
<accession>A0A834XXV8</accession>
<evidence type="ECO:0000256" key="1">
    <source>
        <dbReference type="PROSITE-ProRule" id="PRU00276"/>
    </source>
</evidence>
<dbReference type="GO" id="GO:0004222">
    <property type="term" value="F:metalloendopeptidase activity"/>
    <property type="evidence" value="ECO:0007669"/>
    <property type="project" value="InterPro"/>
</dbReference>
<feature type="region of interest" description="Disordered" evidence="2">
    <location>
        <begin position="449"/>
        <end position="471"/>
    </location>
</feature>
<evidence type="ECO:0000313" key="5">
    <source>
        <dbReference type="EMBL" id="KAF7992821.1"/>
    </source>
</evidence>
<keyword evidence="3" id="KW-0732">Signal</keyword>
<feature type="signal peptide" evidence="3">
    <location>
        <begin position="1"/>
        <end position="18"/>
    </location>
</feature>
<reference evidence="5 6" key="1">
    <citation type="submission" date="2020-08" db="EMBL/GenBank/DDBJ databases">
        <title>Aphidius gifuensis genome sequencing and assembly.</title>
        <authorList>
            <person name="Du Z."/>
        </authorList>
    </citation>
    <scope>NUCLEOTIDE SEQUENCE [LARGE SCALE GENOMIC DNA]</scope>
    <source>
        <strain evidence="5">YNYX2018</strain>
        <tissue evidence="5">Adults</tissue>
    </source>
</reference>
<dbReference type="SUPFAM" id="SSF55486">
    <property type="entry name" value="Metalloproteases ('zincins'), catalytic domain"/>
    <property type="match status" value="1"/>
</dbReference>
<evidence type="ECO:0000259" key="4">
    <source>
        <dbReference type="PROSITE" id="PS50215"/>
    </source>
</evidence>
<dbReference type="Gene3D" id="3.40.390.10">
    <property type="entry name" value="Collagenase (Catalytic Domain)"/>
    <property type="match status" value="1"/>
</dbReference>